<sequence>MQAQTNQSRVPPAGAPKAKWAKDWNNMVQYGTATSQETH</sequence>
<dbReference type="AlphaFoldDB" id="A0A4Q2VXE7"/>
<accession>A0A4Q2VXE7</accession>
<organism evidence="2 3">
    <name type="scientific">Fusarium oxysporum f. sp. narcissi</name>
    <dbReference type="NCBI Taxonomy" id="451672"/>
    <lineage>
        <taxon>Eukaryota</taxon>
        <taxon>Fungi</taxon>
        <taxon>Dikarya</taxon>
        <taxon>Ascomycota</taxon>
        <taxon>Pezizomycotina</taxon>
        <taxon>Sordariomycetes</taxon>
        <taxon>Hypocreomycetidae</taxon>
        <taxon>Hypocreales</taxon>
        <taxon>Nectriaceae</taxon>
        <taxon>Fusarium</taxon>
        <taxon>Fusarium oxysporum species complex</taxon>
    </lineage>
</organism>
<protein>
    <submittedName>
        <fullName evidence="2">Uncharacterized protein</fullName>
    </submittedName>
</protein>
<dbReference type="EMBL" id="MQTW01000030">
    <property type="protein sequence ID" value="RYC91680.1"/>
    <property type="molecule type" value="Genomic_DNA"/>
</dbReference>
<gene>
    <name evidence="2" type="ORF">BFJ63_vAg5413</name>
</gene>
<comment type="caution">
    <text evidence="2">The sequence shown here is derived from an EMBL/GenBank/DDBJ whole genome shotgun (WGS) entry which is preliminary data.</text>
</comment>
<name>A0A4Q2VXE7_FUSOX</name>
<evidence type="ECO:0000313" key="3">
    <source>
        <dbReference type="Proteomes" id="UP000290540"/>
    </source>
</evidence>
<proteinExistence type="predicted"/>
<evidence type="ECO:0000313" key="2">
    <source>
        <dbReference type="EMBL" id="RYC91680.1"/>
    </source>
</evidence>
<feature type="region of interest" description="Disordered" evidence="1">
    <location>
        <begin position="1"/>
        <end position="39"/>
    </location>
</feature>
<evidence type="ECO:0000256" key="1">
    <source>
        <dbReference type="SAM" id="MobiDB-lite"/>
    </source>
</evidence>
<dbReference type="Proteomes" id="UP000290540">
    <property type="component" value="Unassembled WGS sequence"/>
</dbReference>
<feature type="compositionally biased region" description="Polar residues" evidence="1">
    <location>
        <begin position="26"/>
        <end position="39"/>
    </location>
</feature>
<reference evidence="2 3" key="1">
    <citation type="submission" date="2016-12" db="EMBL/GenBank/DDBJ databases">
        <title>Draft genome sequence of Fusarium oxysporum causing rot on Narcissus.</title>
        <authorList>
            <person name="Armitage A.D."/>
            <person name="Taylor A."/>
            <person name="Clarkson J.P."/>
            <person name="Harrison R.J."/>
            <person name="Jackson A.C."/>
        </authorList>
    </citation>
    <scope>NUCLEOTIDE SEQUENCE [LARGE SCALE GENOMIC DNA]</scope>
    <source>
        <strain evidence="2 3">N139</strain>
    </source>
</reference>